<dbReference type="Proteomes" id="UP001346149">
    <property type="component" value="Unassembled WGS sequence"/>
</dbReference>
<proteinExistence type="predicted"/>
<gene>
    <name evidence="2" type="ORF">SAY86_029020</name>
</gene>
<dbReference type="EMBL" id="JAXQNO010000006">
    <property type="protein sequence ID" value="KAK4796694.1"/>
    <property type="molecule type" value="Genomic_DNA"/>
</dbReference>
<feature type="compositionally biased region" description="Acidic residues" evidence="1">
    <location>
        <begin position="111"/>
        <end position="126"/>
    </location>
</feature>
<keyword evidence="3" id="KW-1185">Reference proteome</keyword>
<feature type="region of interest" description="Disordered" evidence="1">
    <location>
        <begin position="29"/>
        <end position="136"/>
    </location>
</feature>
<sequence length="136" mass="15744">MLYLERFYLQLDASCTGCLRNRHEWAQLVDCGPKTNSSRNQRTESQDLEDEEDSKPGSSRDVESKSLRSQREDFPRGKRKVRRGIKDLRRRSMTHTDDEGVSFSSSTEDGLFTEEDETEGEEEASSDSENIRDSWI</sequence>
<feature type="compositionally biased region" description="Basic residues" evidence="1">
    <location>
        <begin position="77"/>
        <end position="93"/>
    </location>
</feature>
<organism evidence="2 3">
    <name type="scientific">Trapa natans</name>
    <name type="common">Water chestnut</name>
    <dbReference type="NCBI Taxonomy" id="22666"/>
    <lineage>
        <taxon>Eukaryota</taxon>
        <taxon>Viridiplantae</taxon>
        <taxon>Streptophyta</taxon>
        <taxon>Embryophyta</taxon>
        <taxon>Tracheophyta</taxon>
        <taxon>Spermatophyta</taxon>
        <taxon>Magnoliopsida</taxon>
        <taxon>eudicotyledons</taxon>
        <taxon>Gunneridae</taxon>
        <taxon>Pentapetalae</taxon>
        <taxon>rosids</taxon>
        <taxon>malvids</taxon>
        <taxon>Myrtales</taxon>
        <taxon>Lythraceae</taxon>
        <taxon>Trapa</taxon>
    </lineage>
</organism>
<feature type="compositionally biased region" description="Basic and acidic residues" evidence="1">
    <location>
        <begin position="54"/>
        <end position="76"/>
    </location>
</feature>
<evidence type="ECO:0000313" key="3">
    <source>
        <dbReference type="Proteomes" id="UP001346149"/>
    </source>
</evidence>
<name>A0AAN7M338_TRANT</name>
<dbReference type="AlphaFoldDB" id="A0AAN7M338"/>
<evidence type="ECO:0000256" key="1">
    <source>
        <dbReference type="SAM" id="MobiDB-lite"/>
    </source>
</evidence>
<accession>A0AAN7M338</accession>
<protein>
    <submittedName>
        <fullName evidence="2">Uncharacterized protein</fullName>
    </submittedName>
</protein>
<evidence type="ECO:0000313" key="2">
    <source>
        <dbReference type="EMBL" id="KAK4796694.1"/>
    </source>
</evidence>
<comment type="caution">
    <text evidence="2">The sequence shown here is derived from an EMBL/GenBank/DDBJ whole genome shotgun (WGS) entry which is preliminary data.</text>
</comment>
<reference evidence="2 3" key="1">
    <citation type="journal article" date="2023" name="Hortic Res">
        <title>Pangenome of water caltrop reveals structural variations and asymmetric subgenome divergence after allopolyploidization.</title>
        <authorList>
            <person name="Zhang X."/>
            <person name="Chen Y."/>
            <person name="Wang L."/>
            <person name="Yuan Y."/>
            <person name="Fang M."/>
            <person name="Shi L."/>
            <person name="Lu R."/>
            <person name="Comes H.P."/>
            <person name="Ma Y."/>
            <person name="Chen Y."/>
            <person name="Huang G."/>
            <person name="Zhou Y."/>
            <person name="Zheng Z."/>
            <person name="Qiu Y."/>
        </authorList>
    </citation>
    <scope>NUCLEOTIDE SEQUENCE [LARGE SCALE GENOMIC DNA]</scope>
    <source>
        <strain evidence="2">F231</strain>
    </source>
</reference>